<organism evidence="1 2">
    <name type="scientific">Ectopseudomonas mendocina</name>
    <name type="common">Pseudomonas mendocina</name>
    <dbReference type="NCBI Taxonomy" id="300"/>
    <lineage>
        <taxon>Bacteria</taxon>
        <taxon>Pseudomonadati</taxon>
        <taxon>Pseudomonadota</taxon>
        <taxon>Gammaproteobacteria</taxon>
        <taxon>Pseudomonadales</taxon>
        <taxon>Pseudomonadaceae</taxon>
        <taxon>Ectopseudomonas</taxon>
    </lineage>
</organism>
<dbReference type="EMBL" id="CP027657">
    <property type="protein sequence ID" value="AVO56099.1"/>
    <property type="molecule type" value="Genomic_DNA"/>
</dbReference>
<accession>A0A2R3QWB3</accession>
<protein>
    <submittedName>
        <fullName evidence="1">Uncharacterized protein</fullName>
    </submittedName>
</protein>
<evidence type="ECO:0000313" key="2">
    <source>
        <dbReference type="Proteomes" id="UP000238327"/>
    </source>
</evidence>
<dbReference type="OrthoDB" id="6861532at2"/>
<gene>
    <name evidence="1" type="ORF">C7A17_26270</name>
</gene>
<dbReference type="Proteomes" id="UP000238327">
    <property type="component" value="Chromosome"/>
</dbReference>
<name>A0A2R3QWB3_ECTME</name>
<reference evidence="1 2" key="1">
    <citation type="submission" date="2018-03" db="EMBL/GenBank/DDBJ databases">
        <title>Complete genome sequence and methylome analysis of Pseudomonas mendocina NEB 698.</title>
        <authorList>
            <person name="Morgan R.D."/>
        </authorList>
    </citation>
    <scope>NUCLEOTIDE SEQUENCE [LARGE SCALE GENOMIC DNA]</scope>
    <source>
        <strain evidence="1 2">NEB698</strain>
    </source>
</reference>
<proteinExistence type="predicted"/>
<dbReference type="AlphaFoldDB" id="A0A2R3QWB3"/>
<dbReference type="RefSeq" id="WP_106742457.1">
    <property type="nucleotide sequence ID" value="NZ_CP027657.1"/>
</dbReference>
<evidence type="ECO:0000313" key="1">
    <source>
        <dbReference type="EMBL" id="AVO56099.1"/>
    </source>
</evidence>
<sequence>MSNPKIDTSEIKKFFNIPERNKESCTPGFTWDNDSDDMPMVTIHGSNVEELFKERKINTRFYNFAWLHLFFNEHANFDEENIGFADSTLADIGNFLNEECNAQEAKDLARMIREDFRRQYIPTETLNWISSATRAIKWFKEKIITIDQDNIHRFINLNGMPLIQAIIDQWGVRSSFKVDFVSELRKRWEANIKSDHALRWLEEKPFAKERRDLAWYELCKKYGSKFKANNAPKTHQDILEIFDQLADEGISKKEFIRSLQLKQSKQKNVDNGRKPKNLDILLKNHSKLKELATIWEVTEREAMDRLISEAFEEEFGKGQPSEG</sequence>